<evidence type="ECO:0000313" key="2">
    <source>
        <dbReference type="EMBL" id="KAE8144811.1"/>
    </source>
</evidence>
<keyword evidence="3" id="KW-1185">Reference proteome</keyword>
<feature type="non-terminal residue" evidence="2">
    <location>
        <position position="122"/>
    </location>
</feature>
<accession>A0A5N6TFC8</accession>
<dbReference type="GO" id="GO:0005730">
    <property type="term" value="C:nucleolus"/>
    <property type="evidence" value="ECO:0007669"/>
    <property type="project" value="TreeGrafter"/>
</dbReference>
<dbReference type="OrthoDB" id="5539371at2759"/>
<evidence type="ECO:0000256" key="1">
    <source>
        <dbReference type="SAM" id="MobiDB-lite"/>
    </source>
</evidence>
<reference evidence="2 3" key="1">
    <citation type="submission" date="2019-04" db="EMBL/GenBank/DDBJ databases">
        <title>Friends and foes A comparative genomics study of 23 Aspergillus species from section Flavi.</title>
        <authorList>
            <consortium name="DOE Joint Genome Institute"/>
            <person name="Kjaerbolling I."/>
            <person name="Vesth T."/>
            <person name="Frisvad J.C."/>
            <person name="Nybo J.L."/>
            <person name="Theobald S."/>
            <person name="Kildgaard S."/>
            <person name="Isbrandt T."/>
            <person name="Kuo A."/>
            <person name="Sato A."/>
            <person name="Lyhne E.K."/>
            <person name="Kogle M.E."/>
            <person name="Wiebenga A."/>
            <person name="Kun R.S."/>
            <person name="Lubbers R.J."/>
            <person name="Makela M.R."/>
            <person name="Barry K."/>
            <person name="Chovatia M."/>
            <person name="Clum A."/>
            <person name="Daum C."/>
            <person name="Haridas S."/>
            <person name="He G."/>
            <person name="LaButti K."/>
            <person name="Lipzen A."/>
            <person name="Mondo S."/>
            <person name="Riley R."/>
            <person name="Salamov A."/>
            <person name="Simmons B.A."/>
            <person name="Magnuson J.K."/>
            <person name="Henrissat B."/>
            <person name="Mortensen U.H."/>
            <person name="Larsen T.O."/>
            <person name="Devries R.P."/>
            <person name="Grigoriev I.V."/>
            <person name="Machida M."/>
            <person name="Baker S.E."/>
            <person name="Andersen M.R."/>
        </authorList>
    </citation>
    <scope>NUCLEOTIDE SEQUENCE [LARGE SCALE GENOMIC DNA]</scope>
    <source>
        <strain evidence="2 3">IBT 18842</strain>
    </source>
</reference>
<protein>
    <submittedName>
        <fullName evidence="2">Uncharacterized protein</fullName>
    </submittedName>
</protein>
<sequence>MVKPLTFKGDKPKKPKKRSAPYPSSKPTRTESSAAPEESNTEDQSWVSADAPTDIAGPVIIVLPSDPPTCIASDANGKVFASGIENLIEGDPGTAEPHDVRQVWVATRVAGTDGISFKGHHG</sequence>
<dbReference type="GO" id="GO:0051015">
    <property type="term" value="F:actin filament binding"/>
    <property type="evidence" value="ECO:0007669"/>
    <property type="project" value="TreeGrafter"/>
</dbReference>
<dbReference type="InterPro" id="IPR010414">
    <property type="entry name" value="FRG1"/>
</dbReference>
<dbReference type="Gene3D" id="2.80.10.50">
    <property type="match status" value="1"/>
</dbReference>
<feature type="region of interest" description="Disordered" evidence="1">
    <location>
        <begin position="1"/>
        <end position="51"/>
    </location>
</feature>
<name>A0A5N6TFC8_ASPAV</name>
<dbReference type="Pfam" id="PF06229">
    <property type="entry name" value="FRG1"/>
    <property type="match status" value="1"/>
</dbReference>
<dbReference type="AlphaFoldDB" id="A0A5N6TFC8"/>
<evidence type="ECO:0000313" key="3">
    <source>
        <dbReference type="Proteomes" id="UP000325780"/>
    </source>
</evidence>
<dbReference type="PANTHER" id="PTHR12928">
    <property type="entry name" value="FRG1 PROTEIN"/>
    <property type="match status" value="1"/>
</dbReference>
<dbReference type="EMBL" id="ML742431">
    <property type="protein sequence ID" value="KAE8144811.1"/>
    <property type="molecule type" value="Genomic_DNA"/>
</dbReference>
<dbReference type="Proteomes" id="UP000325780">
    <property type="component" value="Unassembled WGS sequence"/>
</dbReference>
<proteinExistence type="predicted"/>
<dbReference type="PANTHER" id="PTHR12928:SF0">
    <property type="entry name" value="FSHD REGION GENE 1"/>
    <property type="match status" value="1"/>
</dbReference>
<organism evidence="2 3">
    <name type="scientific">Aspergillus avenaceus</name>
    <dbReference type="NCBI Taxonomy" id="36643"/>
    <lineage>
        <taxon>Eukaryota</taxon>
        <taxon>Fungi</taxon>
        <taxon>Dikarya</taxon>
        <taxon>Ascomycota</taxon>
        <taxon>Pezizomycotina</taxon>
        <taxon>Eurotiomycetes</taxon>
        <taxon>Eurotiomycetidae</taxon>
        <taxon>Eurotiales</taxon>
        <taxon>Aspergillaceae</taxon>
        <taxon>Aspergillus</taxon>
        <taxon>Aspergillus subgen. Circumdati</taxon>
    </lineage>
</organism>
<dbReference type="GO" id="GO:0071013">
    <property type="term" value="C:catalytic step 2 spliceosome"/>
    <property type="evidence" value="ECO:0007669"/>
    <property type="project" value="TreeGrafter"/>
</dbReference>
<gene>
    <name evidence="2" type="ORF">BDV25DRAFT_145248</name>
</gene>